<dbReference type="SUPFAM" id="SSF56935">
    <property type="entry name" value="Porins"/>
    <property type="match status" value="1"/>
</dbReference>
<dbReference type="Gene3D" id="2.40.160.10">
    <property type="entry name" value="Porin"/>
    <property type="match status" value="1"/>
</dbReference>
<proteinExistence type="predicted"/>
<dbReference type="InterPro" id="IPR023614">
    <property type="entry name" value="Porin_dom_sf"/>
</dbReference>
<protein>
    <recommendedName>
        <fullName evidence="2">Porin</fullName>
    </recommendedName>
</protein>
<evidence type="ECO:0000313" key="1">
    <source>
        <dbReference type="EMBL" id="HFI92132.1"/>
    </source>
</evidence>
<organism evidence="1">
    <name type="scientific">Ignavibacterium album</name>
    <dbReference type="NCBI Taxonomy" id="591197"/>
    <lineage>
        <taxon>Bacteria</taxon>
        <taxon>Pseudomonadati</taxon>
        <taxon>Ignavibacteriota</taxon>
        <taxon>Ignavibacteria</taxon>
        <taxon>Ignavibacteriales</taxon>
        <taxon>Ignavibacteriaceae</taxon>
        <taxon>Ignavibacterium</taxon>
    </lineage>
</organism>
<dbReference type="AlphaFoldDB" id="A0A7V3E887"/>
<accession>A0A7V3E887</accession>
<dbReference type="RefSeq" id="WP_304143018.1">
    <property type="nucleotide sequence ID" value="NZ_JAOAIE010000016.1"/>
</dbReference>
<sequence length="364" mass="40954">MKIFLSLFIVILTLTISFAQQKVNSGRISGYMFGDYFYNAGRDSGITSLSDVANGGKRDLNGIQFRRIYFTYDYDISEAFATRFRLEADQISNTSDGKIGIFVKDAYLQWKNIFSGSDFIFGIQPTPAYEVSEGIWGNRFLEKTILDLRGIVSSRDLAVSLKGKIDSEGILKYWLMIGNGSGNKPETDKYKRFYAHIQFSPLKQLTATLYADLKARPNINDPSSTANPPATVANNDFTYSLFIGYKEKEAYAFGIEGFLNPRQNGIINSGILKDKTGMGLSVFTSYNLTKELAAVGRFDYYDPNKDSATKGDSRNWFIFSLNYKPDEKVTISPNVIIETYESIPNGRSINASITPRVTFFYTFL</sequence>
<evidence type="ECO:0008006" key="2">
    <source>
        <dbReference type="Google" id="ProtNLM"/>
    </source>
</evidence>
<dbReference type="EMBL" id="DSUJ01000010">
    <property type="protein sequence ID" value="HFI92132.1"/>
    <property type="molecule type" value="Genomic_DNA"/>
</dbReference>
<name>A0A7V3E887_9BACT</name>
<gene>
    <name evidence="1" type="ORF">ENS31_11505</name>
</gene>
<reference evidence="1" key="1">
    <citation type="journal article" date="2020" name="mSystems">
        <title>Genome- and Community-Level Interaction Insights into Carbon Utilization and Element Cycling Functions of Hydrothermarchaeota in Hydrothermal Sediment.</title>
        <authorList>
            <person name="Zhou Z."/>
            <person name="Liu Y."/>
            <person name="Xu W."/>
            <person name="Pan J."/>
            <person name="Luo Z.H."/>
            <person name="Li M."/>
        </authorList>
    </citation>
    <scope>NUCLEOTIDE SEQUENCE [LARGE SCALE GENOMIC DNA]</scope>
    <source>
        <strain evidence="1">SpSt-479</strain>
    </source>
</reference>
<comment type="caution">
    <text evidence="1">The sequence shown here is derived from an EMBL/GenBank/DDBJ whole genome shotgun (WGS) entry which is preliminary data.</text>
</comment>